<dbReference type="Gene3D" id="3.30.70.100">
    <property type="match status" value="1"/>
</dbReference>
<keyword evidence="3" id="KW-1185">Reference proteome</keyword>
<dbReference type="InterPro" id="IPR011008">
    <property type="entry name" value="Dimeric_a/b-barrel"/>
</dbReference>
<feature type="domain" description="ABM" evidence="1">
    <location>
        <begin position="11"/>
        <end position="65"/>
    </location>
</feature>
<evidence type="ECO:0000313" key="3">
    <source>
        <dbReference type="Proteomes" id="UP000295391"/>
    </source>
</evidence>
<dbReference type="OrthoDB" id="37006at45401"/>
<dbReference type="Pfam" id="PF03992">
    <property type="entry name" value="ABM"/>
    <property type="match status" value="1"/>
</dbReference>
<proteinExistence type="predicted"/>
<dbReference type="AlphaFoldDB" id="A0A4R6VPT9"/>
<evidence type="ECO:0000259" key="1">
    <source>
        <dbReference type="Pfam" id="PF03992"/>
    </source>
</evidence>
<evidence type="ECO:0000313" key="2">
    <source>
        <dbReference type="EMBL" id="TDQ64260.1"/>
    </source>
</evidence>
<accession>A0A4R6VPT9</accession>
<sequence length="98" mass="11002">MSHVFEVVTYTAKNAETALKLRRDAMEHAKELEGFVRYHALVNVEDQTQFVDLVEWANLEAAQAAAEKVMTLPAFQGMMAEIASVESMKHFSIDKITA</sequence>
<protein>
    <recommendedName>
        <fullName evidence="1">ABM domain-containing protein</fullName>
    </recommendedName>
</protein>
<gene>
    <name evidence="2" type="ORF">ATL17_2276</name>
</gene>
<dbReference type="InterPro" id="IPR007138">
    <property type="entry name" value="ABM_dom"/>
</dbReference>
<comment type="caution">
    <text evidence="2">The sequence shown here is derived from an EMBL/GenBank/DDBJ whole genome shotgun (WGS) entry which is preliminary data.</text>
</comment>
<organism evidence="2 3">
    <name type="scientific">Maritalea mobilis</name>
    <dbReference type="NCBI Taxonomy" id="483324"/>
    <lineage>
        <taxon>Bacteria</taxon>
        <taxon>Pseudomonadati</taxon>
        <taxon>Pseudomonadota</taxon>
        <taxon>Alphaproteobacteria</taxon>
        <taxon>Hyphomicrobiales</taxon>
        <taxon>Devosiaceae</taxon>
        <taxon>Maritalea</taxon>
    </lineage>
</organism>
<name>A0A4R6VPT9_9HYPH</name>
<dbReference type="EMBL" id="SNYR01000002">
    <property type="protein sequence ID" value="TDQ64260.1"/>
    <property type="molecule type" value="Genomic_DNA"/>
</dbReference>
<reference evidence="2 3" key="1">
    <citation type="submission" date="2019-03" db="EMBL/GenBank/DDBJ databases">
        <title>Genomic Encyclopedia of Type Strains, Phase III (KMG-III): the genomes of soil and plant-associated and newly described type strains.</title>
        <authorList>
            <person name="Whitman W."/>
        </authorList>
    </citation>
    <scope>NUCLEOTIDE SEQUENCE [LARGE SCALE GENOMIC DNA]</scope>
    <source>
        <strain evidence="2 3">CGMCC 1.7002</strain>
    </source>
</reference>
<dbReference type="Proteomes" id="UP000295391">
    <property type="component" value="Unassembled WGS sequence"/>
</dbReference>
<dbReference type="RefSeq" id="WP_133572874.1">
    <property type="nucleotide sequence ID" value="NZ_SNYR01000002.1"/>
</dbReference>
<dbReference type="SUPFAM" id="SSF54909">
    <property type="entry name" value="Dimeric alpha+beta barrel"/>
    <property type="match status" value="1"/>
</dbReference>